<reference evidence="1" key="1">
    <citation type="journal article" date="2023" name="Science">
        <title>Genome structures resolve the early diversification of teleost fishes.</title>
        <authorList>
            <person name="Parey E."/>
            <person name="Louis A."/>
            <person name="Montfort J."/>
            <person name="Bouchez O."/>
            <person name="Roques C."/>
            <person name="Iampietro C."/>
            <person name="Lluch J."/>
            <person name="Castinel A."/>
            <person name="Donnadieu C."/>
            <person name="Desvignes T."/>
            <person name="Floi Bucao C."/>
            <person name="Jouanno E."/>
            <person name="Wen M."/>
            <person name="Mejri S."/>
            <person name="Dirks R."/>
            <person name="Jansen H."/>
            <person name="Henkel C."/>
            <person name="Chen W.J."/>
            <person name="Zahm M."/>
            <person name="Cabau C."/>
            <person name="Klopp C."/>
            <person name="Thompson A.W."/>
            <person name="Robinson-Rechavi M."/>
            <person name="Braasch I."/>
            <person name="Lecointre G."/>
            <person name="Bobe J."/>
            <person name="Postlethwait J.H."/>
            <person name="Berthelot C."/>
            <person name="Roest Crollius H."/>
            <person name="Guiguen Y."/>
        </authorList>
    </citation>
    <scope>NUCLEOTIDE SEQUENCE</scope>
    <source>
        <strain evidence="1">WJC10195</strain>
    </source>
</reference>
<dbReference type="AlphaFoldDB" id="A0A9Q1JC34"/>
<evidence type="ECO:0000313" key="2">
    <source>
        <dbReference type="Proteomes" id="UP001152622"/>
    </source>
</evidence>
<sequence length="156" mass="18255">MRTEFNHCPHAGGRGRAFTPEQQMAIVDMVRANHAIRLREIQSAVIEDNGIFHNIGSVSLSTIDRVLNKNEMSMKQLYRVPFERNSESVKELRYQYVQLSLLDAMNAGYGDITVEDCQGWLRHARRFFPRCLQRQDIRCDVDEVLWPNREERMDAQ</sequence>
<dbReference type="OrthoDB" id="8939043at2759"/>
<gene>
    <name evidence="1" type="ORF">SKAU_G00010110</name>
</gene>
<proteinExistence type="predicted"/>
<name>A0A9Q1JC34_SYNKA</name>
<accession>A0A9Q1JC34</accession>
<organism evidence="1 2">
    <name type="scientific">Synaphobranchus kaupii</name>
    <name type="common">Kaup's arrowtooth eel</name>
    <dbReference type="NCBI Taxonomy" id="118154"/>
    <lineage>
        <taxon>Eukaryota</taxon>
        <taxon>Metazoa</taxon>
        <taxon>Chordata</taxon>
        <taxon>Craniata</taxon>
        <taxon>Vertebrata</taxon>
        <taxon>Euteleostomi</taxon>
        <taxon>Actinopterygii</taxon>
        <taxon>Neopterygii</taxon>
        <taxon>Teleostei</taxon>
        <taxon>Anguilliformes</taxon>
        <taxon>Synaphobranchidae</taxon>
        <taxon>Synaphobranchus</taxon>
    </lineage>
</organism>
<protein>
    <submittedName>
        <fullName evidence="1">Uncharacterized protein</fullName>
    </submittedName>
</protein>
<keyword evidence="2" id="KW-1185">Reference proteome</keyword>
<evidence type="ECO:0000313" key="1">
    <source>
        <dbReference type="EMBL" id="KAJ8380233.1"/>
    </source>
</evidence>
<dbReference type="Proteomes" id="UP001152622">
    <property type="component" value="Chromosome 1"/>
</dbReference>
<dbReference type="EMBL" id="JAINUF010000001">
    <property type="protein sequence ID" value="KAJ8380233.1"/>
    <property type="molecule type" value="Genomic_DNA"/>
</dbReference>
<comment type="caution">
    <text evidence="1">The sequence shown here is derived from an EMBL/GenBank/DDBJ whole genome shotgun (WGS) entry which is preliminary data.</text>
</comment>